<sequence>MDKPEIFKCECRCSQEFRQKLVELAYLSGFIKKQKIENPNNKDFLIDVSEFDAPVRTAFLSRTKGVSEMLMSIVKNNALIISGADKSDMRDIERKFNKTNSNISQLARLTEKQSFNLKGKNYDLEKLFHEFIREKTSLGEQVNGRLSIKTYPAVTSGKIFDAKMDLATHRDKEGNYDDRFYFAWDKQTNDALRPAGSELKPMIIQLMNEKPIQKEGAPVNNPLILEALEIYQRLNSDLEHIHTLKLEGKNYQIELYKSLYTRKNECNALQKRLLEENINALRKT</sequence>
<protein>
    <submittedName>
        <fullName evidence="1">Uncharacterized protein</fullName>
    </submittedName>
</protein>
<evidence type="ECO:0000313" key="2">
    <source>
        <dbReference type="Proteomes" id="UP000028643"/>
    </source>
</evidence>
<gene>
    <name evidence="1" type="ORF">IV02_04645</name>
</gene>
<organism evidence="1 2">
    <name type="scientific">Pseudomonas syringae</name>
    <dbReference type="NCBI Taxonomy" id="317"/>
    <lineage>
        <taxon>Bacteria</taxon>
        <taxon>Pseudomonadati</taxon>
        <taxon>Pseudomonadota</taxon>
        <taxon>Gammaproteobacteria</taxon>
        <taxon>Pseudomonadales</taxon>
        <taxon>Pseudomonadaceae</taxon>
        <taxon>Pseudomonas</taxon>
    </lineage>
</organism>
<dbReference type="Proteomes" id="UP000028643">
    <property type="component" value="Unassembled WGS sequence"/>
</dbReference>
<reference evidence="1 2" key="1">
    <citation type="submission" date="2014-07" db="EMBL/GenBank/DDBJ databases">
        <title>Draft Genome Sequences of Environmental Pseudomonas syringae strains.</title>
        <authorList>
            <person name="Baltrus D.A."/>
            <person name="Berge O."/>
            <person name="Morris C."/>
        </authorList>
    </citation>
    <scope>NUCLEOTIDE SEQUENCE [LARGE SCALE GENOMIC DNA]</scope>
    <source>
        <strain evidence="1 2">CEB003</strain>
    </source>
</reference>
<dbReference type="EMBL" id="JPQT01000063">
    <property type="protein sequence ID" value="KFE54040.1"/>
    <property type="molecule type" value="Genomic_DNA"/>
</dbReference>
<evidence type="ECO:0000313" key="1">
    <source>
        <dbReference type="EMBL" id="KFE54040.1"/>
    </source>
</evidence>
<dbReference type="PATRIC" id="fig|317.174.peg.945"/>
<accession>A0A085VF27</accession>
<dbReference type="AlphaFoldDB" id="A0A085VF27"/>
<proteinExistence type="predicted"/>
<name>A0A085VF27_PSESX</name>
<dbReference type="RefSeq" id="WP_047572520.1">
    <property type="nucleotide sequence ID" value="NZ_JPQT01000063.1"/>
</dbReference>
<comment type="caution">
    <text evidence="1">The sequence shown here is derived from an EMBL/GenBank/DDBJ whole genome shotgun (WGS) entry which is preliminary data.</text>
</comment>